<keyword evidence="4" id="KW-1185">Reference proteome</keyword>
<evidence type="ECO:0000313" key="3">
    <source>
        <dbReference type="EMBL" id="PIC32753.1"/>
    </source>
</evidence>
<protein>
    <submittedName>
        <fullName evidence="3">Uncharacterized protein</fullName>
    </submittedName>
</protein>
<keyword evidence="2" id="KW-0812">Transmembrane</keyword>
<keyword evidence="2" id="KW-1133">Transmembrane helix</keyword>
<dbReference type="Proteomes" id="UP000230233">
    <property type="component" value="Chromosome IV"/>
</dbReference>
<accession>A0A2G5TZU9</accession>
<comment type="caution">
    <text evidence="3">The sequence shown here is derived from an EMBL/GenBank/DDBJ whole genome shotgun (WGS) entry which is preliminary data.</text>
</comment>
<sequence>MHTQSPKKLRRLSCLGSFKNPKDVEDLKWVALKDQKIIFHLYQIPNKTMHSDDEPVEKENKSGKAILLVSFFVFLIALIAYTFNVIRRRQRSWIFRKITKEPKRPKWFAKYDLSEIKRSEVGRYAIYTKYFVRRMVRPLNGRVSEDNSGRITQKITKILNRHFENEKIDWDVIPDSTIILCIAMPNFKNRCIPGEFEAIQKGPDDSYFEYQMIGDNRIEACYYNVDGKRYVAGICIYMENPYQQSYQYHTSILLKLLGGPVYVPKEGLEVFADLNVDETDATTETLISEESKNPKNPELADKRTLLN</sequence>
<evidence type="ECO:0000256" key="2">
    <source>
        <dbReference type="SAM" id="Phobius"/>
    </source>
</evidence>
<evidence type="ECO:0000313" key="4">
    <source>
        <dbReference type="Proteomes" id="UP000230233"/>
    </source>
</evidence>
<gene>
    <name evidence="3" type="primary">Cnig_chr_IV.g12972</name>
    <name evidence="3" type="ORF">B9Z55_012972</name>
</gene>
<dbReference type="AlphaFoldDB" id="A0A2G5TZU9"/>
<dbReference type="PANTHER" id="PTHR34005">
    <property type="entry name" value="PROTEIN CBG15054-RELATED"/>
    <property type="match status" value="1"/>
</dbReference>
<reference evidence="4" key="1">
    <citation type="submission" date="2017-10" db="EMBL/GenBank/DDBJ databases">
        <title>Rapid genome shrinkage in a self-fertile nematode reveals novel sperm competition proteins.</title>
        <authorList>
            <person name="Yin D."/>
            <person name="Schwarz E.M."/>
            <person name="Thomas C.G."/>
            <person name="Felde R.L."/>
            <person name="Korf I.F."/>
            <person name="Cutter A.D."/>
            <person name="Schartner C.M."/>
            <person name="Ralston E.J."/>
            <person name="Meyer B.J."/>
            <person name="Haag E.S."/>
        </authorList>
    </citation>
    <scope>NUCLEOTIDE SEQUENCE [LARGE SCALE GENOMIC DNA]</scope>
    <source>
        <strain evidence="4">JU1422</strain>
    </source>
</reference>
<proteinExistence type="predicted"/>
<feature type="transmembrane region" description="Helical" evidence="2">
    <location>
        <begin position="65"/>
        <end position="86"/>
    </location>
</feature>
<organism evidence="3 4">
    <name type="scientific">Caenorhabditis nigoni</name>
    <dbReference type="NCBI Taxonomy" id="1611254"/>
    <lineage>
        <taxon>Eukaryota</taxon>
        <taxon>Metazoa</taxon>
        <taxon>Ecdysozoa</taxon>
        <taxon>Nematoda</taxon>
        <taxon>Chromadorea</taxon>
        <taxon>Rhabditida</taxon>
        <taxon>Rhabditina</taxon>
        <taxon>Rhabditomorpha</taxon>
        <taxon>Rhabditoidea</taxon>
        <taxon>Rhabditidae</taxon>
        <taxon>Peloderinae</taxon>
        <taxon>Caenorhabditis</taxon>
    </lineage>
</organism>
<dbReference type="PANTHER" id="PTHR34005:SF1">
    <property type="entry name" value="PROTEIN CBG15054"/>
    <property type="match status" value="1"/>
</dbReference>
<feature type="region of interest" description="Disordered" evidence="1">
    <location>
        <begin position="286"/>
        <end position="307"/>
    </location>
</feature>
<keyword evidence="2" id="KW-0472">Membrane</keyword>
<name>A0A2G5TZU9_9PELO</name>
<dbReference type="EMBL" id="PDUG01000004">
    <property type="protein sequence ID" value="PIC32753.1"/>
    <property type="molecule type" value="Genomic_DNA"/>
</dbReference>
<feature type="compositionally biased region" description="Basic and acidic residues" evidence="1">
    <location>
        <begin position="289"/>
        <end position="307"/>
    </location>
</feature>
<evidence type="ECO:0000256" key="1">
    <source>
        <dbReference type="SAM" id="MobiDB-lite"/>
    </source>
</evidence>